<dbReference type="RefSeq" id="WP_118863401.1">
    <property type="nucleotide sequence ID" value="NZ_QWLV01000002.1"/>
</dbReference>
<dbReference type="Gene3D" id="3.40.190.10">
    <property type="entry name" value="Periplasmic binding protein-like II"/>
    <property type="match status" value="2"/>
</dbReference>
<dbReference type="PANTHER" id="PTHR30570:SF6">
    <property type="entry name" value="PHOSPHATE-BINDING PROTEIN PSTS"/>
    <property type="match status" value="1"/>
</dbReference>
<reference evidence="4 5" key="1">
    <citation type="submission" date="2018-08" db="EMBL/GenBank/DDBJ databases">
        <title>The multiple taxonomic identification of Sphingomonas gilva.</title>
        <authorList>
            <person name="Zhu D."/>
            <person name="Zheng S."/>
        </authorList>
    </citation>
    <scope>NUCLEOTIDE SEQUENCE [LARGE SCALE GENOMIC DNA]</scope>
    <source>
        <strain evidence="4 5">ZDH117</strain>
    </source>
</reference>
<dbReference type="SUPFAM" id="SSF53850">
    <property type="entry name" value="Periplasmic binding protein-like II"/>
    <property type="match status" value="1"/>
</dbReference>
<feature type="signal peptide" evidence="2">
    <location>
        <begin position="1"/>
        <end position="19"/>
    </location>
</feature>
<name>A0A396RWX4_9SPHN</name>
<dbReference type="PANTHER" id="PTHR30570">
    <property type="entry name" value="PERIPLASMIC PHOSPHATE BINDING COMPONENT OF PHOSPHATE ABC TRANSPORTER"/>
    <property type="match status" value="1"/>
</dbReference>
<evidence type="ECO:0000313" key="4">
    <source>
        <dbReference type="EMBL" id="RHW18211.1"/>
    </source>
</evidence>
<comment type="caution">
    <text evidence="4">The sequence shown here is derived from an EMBL/GenBank/DDBJ whole genome shotgun (WGS) entry which is preliminary data.</text>
</comment>
<dbReference type="InterPro" id="IPR050811">
    <property type="entry name" value="Phosphate_ABC_transporter"/>
</dbReference>
<dbReference type="OrthoDB" id="9790048at2"/>
<dbReference type="Pfam" id="PF12849">
    <property type="entry name" value="PBP_like_2"/>
    <property type="match status" value="1"/>
</dbReference>
<dbReference type="EMBL" id="QWLV01000002">
    <property type="protein sequence ID" value="RHW18211.1"/>
    <property type="molecule type" value="Genomic_DNA"/>
</dbReference>
<feature type="domain" description="PBP" evidence="3">
    <location>
        <begin position="89"/>
        <end position="362"/>
    </location>
</feature>
<proteinExistence type="predicted"/>
<evidence type="ECO:0000256" key="2">
    <source>
        <dbReference type="SAM" id="SignalP"/>
    </source>
</evidence>
<feature type="chain" id="PRO_5017476310" evidence="2">
    <location>
        <begin position="20"/>
        <end position="399"/>
    </location>
</feature>
<sequence>MKYRALLLALTVCWTPAAAQDVPVNSIDLQVARADALKTKGYRRAYTTTFDLSGLPEYRPAPPMKGTIRQWGSNYLADSPLQGYFEAAFRKYHPEVRFKNNLSSTFVAMAGLYTRQADLAPMGRRPTWDELQAYQRTFGTAPVEIVMATGSYDVSGWTYALVPFVHKDNPIARLSIDDLDGIFGAQRDGGWHGNNWDPTAARGADRNIRTWGQLGLTGEWADKPINVHAYNLNFHFPRDFAEKVFKGGYKWNERLKEYSNRVREKGGDFGKLWVAGDQMMDALAGDRYGITYTSMLYRDKPDVKTVPLAKSAEGPYVFPTLESVQDRTYPLSREVYFYTNRPVGGKVDPLIAEYLRFVVSREGQALVMKDGKYLPMTAALAREQLRKLDQIGTATGEPE</sequence>
<dbReference type="InterPro" id="IPR024370">
    <property type="entry name" value="PBP_domain"/>
</dbReference>
<protein>
    <submittedName>
        <fullName evidence="4">Phosphate ABC transporter substrate-binding protein</fullName>
    </submittedName>
</protein>
<evidence type="ECO:0000259" key="3">
    <source>
        <dbReference type="Pfam" id="PF12849"/>
    </source>
</evidence>
<organism evidence="4 5">
    <name type="scientific">Sphingomonas gilva</name>
    <dbReference type="NCBI Taxonomy" id="2305907"/>
    <lineage>
        <taxon>Bacteria</taxon>
        <taxon>Pseudomonadati</taxon>
        <taxon>Pseudomonadota</taxon>
        <taxon>Alphaproteobacteria</taxon>
        <taxon>Sphingomonadales</taxon>
        <taxon>Sphingomonadaceae</taxon>
        <taxon>Sphingomonas</taxon>
    </lineage>
</organism>
<keyword evidence="1 2" id="KW-0732">Signal</keyword>
<accession>A0A396RWX4</accession>
<dbReference type="AlphaFoldDB" id="A0A396RWX4"/>
<evidence type="ECO:0000313" key="5">
    <source>
        <dbReference type="Proteomes" id="UP000266693"/>
    </source>
</evidence>
<gene>
    <name evidence="4" type="ORF">D1610_06945</name>
</gene>
<evidence type="ECO:0000256" key="1">
    <source>
        <dbReference type="ARBA" id="ARBA00022729"/>
    </source>
</evidence>
<dbReference type="Proteomes" id="UP000266693">
    <property type="component" value="Unassembled WGS sequence"/>
</dbReference>
<keyword evidence="5" id="KW-1185">Reference proteome</keyword>